<gene>
    <name evidence="1" type="ORF">HS088_TW13G01221</name>
</gene>
<accession>A0A7J7CW22</accession>
<dbReference type="InParanoid" id="A0A7J7CW22"/>
<evidence type="ECO:0000313" key="1">
    <source>
        <dbReference type="EMBL" id="KAF5738325.1"/>
    </source>
</evidence>
<protein>
    <submittedName>
        <fullName evidence="1">Uncharacterized protein</fullName>
    </submittedName>
</protein>
<reference evidence="1 2" key="1">
    <citation type="journal article" date="2020" name="Nat. Commun.">
        <title>Genome of Tripterygium wilfordii and identification of cytochrome P450 involved in triptolide biosynthesis.</title>
        <authorList>
            <person name="Tu L."/>
            <person name="Su P."/>
            <person name="Zhang Z."/>
            <person name="Gao L."/>
            <person name="Wang J."/>
            <person name="Hu T."/>
            <person name="Zhou J."/>
            <person name="Zhang Y."/>
            <person name="Zhao Y."/>
            <person name="Liu Y."/>
            <person name="Song Y."/>
            <person name="Tong Y."/>
            <person name="Lu Y."/>
            <person name="Yang J."/>
            <person name="Xu C."/>
            <person name="Jia M."/>
            <person name="Peters R.J."/>
            <person name="Huang L."/>
            <person name="Gao W."/>
        </authorList>
    </citation>
    <scope>NUCLEOTIDE SEQUENCE [LARGE SCALE GENOMIC DNA]</scope>
    <source>
        <strain evidence="2">cv. XIE 37</strain>
        <tissue evidence="1">Leaf</tissue>
    </source>
</reference>
<proteinExistence type="predicted"/>
<organism evidence="1 2">
    <name type="scientific">Tripterygium wilfordii</name>
    <name type="common">Thunder God vine</name>
    <dbReference type="NCBI Taxonomy" id="458696"/>
    <lineage>
        <taxon>Eukaryota</taxon>
        <taxon>Viridiplantae</taxon>
        <taxon>Streptophyta</taxon>
        <taxon>Embryophyta</taxon>
        <taxon>Tracheophyta</taxon>
        <taxon>Spermatophyta</taxon>
        <taxon>Magnoliopsida</taxon>
        <taxon>eudicotyledons</taxon>
        <taxon>Gunneridae</taxon>
        <taxon>Pentapetalae</taxon>
        <taxon>rosids</taxon>
        <taxon>fabids</taxon>
        <taxon>Celastrales</taxon>
        <taxon>Celastraceae</taxon>
        <taxon>Tripterygium</taxon>
    </lineage>
</organism>
<dbReference type="Proteomes" id="UP000593562">
    <property type="component" value="Unassembled WGS sequence"/>
</dbReference>
<name>A0A7J7CW22_TRIWF</name>
<comment type="caution">
    <text evidence="1">The sequence shown here is derived from an EMBL/GenBank/DDBJ whole genome shotgun (WGS) entry which is preliminary data.</text>
</comment>
<dbReference type="EMBL" id="JAAARO010000013">
    <property type="protein sequence ID" value="KAF5738325.1"/>
    <property type="molecule type" value="Genomic_DNA"/>
</dbReference>
<dbReference type="AlphaFoldDB" id="A0A7J7CW22"/>
<evidence type="ECO:0000313" key="2">
    <source>
        <dbReference type="Proteomes" id="UP000593562"/>
    </source>
</evidence>
<keyword evidence="2" id="KW-1185">Reference proteome</keyword>
<sequence>MHILFPWAITEKPISNYINQCKTMCKSLIRKLQSVSLSDRLKQNKTIWLIALSYCNTHFGQNLHLALCCLLVMSNSTHKDYAKNIQILTLLRPFRPPLMNSEHTAAS</sequence>